<dbReference type="Proteomes" id="UP000279446">
    <property type="component" value="Unassembled WGS sequence"/>
</dbReference>
<dbReference type="RefSeq" id="WP_127193514.1">
    <property type="nucleotide sequence ID" value="NZ_RZNY01000016.1"/>
</dbReference>
<evidence type="ECO:0000313" key="1">
    <source>
        <dbReference type="EMBL" id="RUT43892.1"/>
    </source>
</evidence>
<protein>
    <submittedName>
        <fullName evidence="1">Uncharacterized protein</fullName>
    </submittedName>
</protein>
<name>A0A433Y5F5_9BACL</name>
<accession>A0A433Y5F5</accession>
<dbReference type="AlphaFoldDB" id="A0A433Y5F5"/>
<keyword evidence="2" id="KW-1185">Reference proteome</keyword>
<dbReference type="EMBL" id="RZNY01000016">
    <property type="protein sequence ID" value="RUT43892.1"/>
    <property type="molecule type" value="Genomic_DNA"/>
</dbReference>
<dbReference type="OrthoDB" id="2632034at2"/>
<proteinExistence type="predicted"/>
<comment type="caution">
    <text evidence="1">The sequence shown here is derived from an EMBL/GenBank/DDBJ whole genome shotgun (WGS) entry which is preliminary data.</text>
</comment>
<evidence type="ECO:0000313" key="2">
    <source>
        <dbReference type="Proteomes" id="UP000279446"/>
    </source>
</evidence>
<gene>
    <name evidence="1" type="ORF">EJP82_18275</name>
</gene>
<organism evidence="1 2">
    <name type="scientific">Paenibacillus anaericanus</name>
    <dbReference type="NCBI Taxonomy" id="170367"/>
    <lineage>
        <taxon>Bacteria</taxon>
        <taxon>Bacillati</taxon>
        <taxon>Bacillota</taxon>
        <taxon>Bacilli</taxon>
        <taxon>Bacillales</taxon>
        <taxon>Paenibacillaceae</taxon>
        <taxon>Paenibacillus</taxon>
    </lineage>
</organism>
<reference evidence="1 2" key="1">
    <citation type="submission" date="2018-12" db="EMBL/GenBank/DDBJ databases">
        <authorList>
            <person name="Sun L."/>
            <person name="Chen Z."/>
        </authorList>
    </citation>
    <scope>NUCLEOTIDE SEQUENCE [LARGE SCALE GENOMIC DNA]</scope>
    <source>
        <strain evidence="1 2">DSM 15890</strain>
    </source>
</reference>
<sequence length="80" mass="9611">MKSEISYVTDAGHELLHRESNQYIQKVSDSRIPNQGISKQGTSKQRLIEERKILWRHLMMDSGDIRQPWYDKLLRFREHT</sequence>